<dbReference type="Proteomes" id="UP000703674">
    <property type="component" value="Unassembled WGS sequence"/>
</dbReference>
<accession>A0ABX1CWD3</accession>
<keyword evidence="2" id="KW-1185">Reference proteome</keyword>
<evidence type="ECO:0000313" key="2">
    <source>
        <dbReference type="Proteomes" id="UP000703674"/>
    </source>
</evidence>
<name>A0ABX1CWD3_9FLAO</name>
<evidence type="ECO:0000313" key="1">
    <source>
        <dbReference type="EMBL" id="NJW52593.1"/>
    </source>
</evidence>
<proteinExistence type="predicted"/>
<comment type="caution">
    <text evidence="1">The sequence shown here is derived from an EMBL/GenBank/DDBJ whole genome shotgun (WGS) entry which is preliminary data.</text>
</comment>
<dbReference type="RefSeq" id="WP_168137711.1">
    <property type="nucleotide sequence ID" value="NZ_JAAVJR010000003.1"/>
</dbReference>
<organism evidence="1 2">
    <name type="scientific">Salinimicrobium oceani</name>
    <dbReference type="NCBI Taxonomy" id="2722702"/>
    <lineage>
        <taxon>Bacteria</taxon>
        <taxon>Pseudomonadati</taxon>
        <taxon>Bacteroidota</taxon>
        <taxon>Flavobacteriia</taxon>
        <taxon>Flavobacteriales</taxon>
        <taxon>Flavobacteriaceae</taxon>
        <taxon>Salinimicrobium</taxon>
    </lineage>
</organism>
<gene>
    <name evidence="1" type="ORF">HC175_06640</name>
</gene>
<protein>
    <submittedName>
        <fullName evidence="1">Uncharacterized protein</fullName>
    </submittedName>
</protein>
<dbReference type="EMBL" id="JAAVJR010000003">
    <property type="protein sequence ID" value="NJW52593.1"/>
    <property type="molecule type" value="Genomic_DNA"/>
</dbReference>
<sequence>MKNQIFFALLSAICFSCTAVKFEEPQPVNSQSLEEFPEEMRGIFVSSEQDTLQIEAQAFRYSSGKDVSVSTTLSASEAVLRKMDKKYVLSLKEEDGWDVFPLKISRNRLVAQYVQLTPATEKLILNMKSTSAVKTIKTEDGKFDHYLVAPSEKDFQKLVRKRLFSNKMVFKRLK</sequence>
<reference evidence="1 2" key="1">
    <citation type="submission" date="2020-03" db="EMBL/GenBank/DDBJ databases">
        <title>Salinimicrobium sp. nov, isolated from SCS.</title>
        <authorList>
            <person name="Cao W.R."/>
        </authorList>
    </citation>
    <scope>NUCLEOTIDE SEQUENCE [LARGE SCALE GENOMIC DNA]</scope>
    <source>
        <strain evidence="2">J15B91</strain>
    </source>
</reference>